<dbReference type="GO" id="GO:0034257">
    <property type="term" value="F:nicotinamide riboside transmembrane transporter activity"/>
    <property type="evidence" value="ECO:0007669"/>
    <property type="project" value="InterPro"/>
</dbReference>
<comment type="subcellular location">
    <subcellularLocation>
        <location evidence="2">Cell membrane</location>
        <topology evidence="2">Multi-pass membrane protein</topology>
    </subcellularLocation>
</comment>
<dbReference type="Proteomes" id="UP000181976">
    <property type="component" value="Unassembled WGS sequence"/>
</dbReference>
<keyword evidence="8 10" id="KW-1133">Transmembrane helix</keyword>
<dbReference type="RefSeq" id="WP_010526108.1">
    <property type="nucleotide sequence ID" value="NZ_AFSL01000003.1"/>
</dbReference>
<evidence type="ECO:0000256" key="9">
    <source>
        <dbReference type="ARBA" id="ARBA00023136"/>
    </source>
</evidence>
<evidence type="ECO:0000256" key="4">
    <source>
        <dbReference type="ARBA" id="ARBA00017522"/>
    </source>
</evidence>
<feature type="transmembrane region" description="Helical" evidence="10">
    <location>
        <begin position="6"/>
        <end position="24"/>
    </location>
</feature>
<protein>
    <recommendedName>
        <fullName evidence="4">Nicotinamide riboside transporter PnuC</fullName>
    </recommendedName>
</protein>
<organism evidence="11 12">
    <name type="scientific">Thermophagus xiamenensis</name>
    <dbReference type="NCBI Taxonomy" id="385682"/>
    <lineage>
        <taxon>Bacteria</taxon>
        <taxon>Pseudomonadati</taxon>
        <taxon>Bacteroidota</taxon>
        <taxon>Bacteroidia</taxon>
        <taxon>Marinilabiliales</taxon>
        <taxon>Marinilabiliaceae</taxon>
        <taxon>Thermophagus</taxon>
    </lineage>
</organism>
<feature type="transmembrane region" description="Helical" evidence="10">
    <location>
        <begin position="176"/>
        <end position="193"/>
    </location>
</feature>
<feature type="transmembrane region" description="Helical" evidence="10">
    <location>
        <begin position="96"/>
        <end position="116"/>
    </location>
</feature>
<evidence type="ECO:0000313" key="12">
    <source>
        <dbReference type="Proteomes" id="UP000181976"/>
    </source>
</evidence>
<evidence type="ECO:0000256" key="7">
    <source>
        <dbReference type="ARBA" id="ARBA00022692"/>
    </source>
</evidence>
<reference evidence="11 12" key="1">
    <citation type="submission" date="2016-10" db="EMBL/GenBank/DDBJ databases">
        <authorList>
            <person name="de Groot N.N."/>
        </authorList>
    </citation>
    <scope>NUCLEOTIDE SEQUENCE [LARGE SCALE GENOMIC DNA]</scope>
    <source>
        <strain evidence="11 12">DSM 19012</strain>
    </source>
</reference>
<keyword evidence="7 10" id="KW-0812">Transmembrane</keyword>
<gene>
    <name evidence="11" type="ORF">SAMN05444380_11832</name>
</gene>
<name>A0A1I2DAC7_9BACT</name>
<accession>A0A1I2DAC7</accession>
<comment type="similarity">
    <text evidence="3">Belongs to the nicotinamide ribonucleoside (NR) uptake permease (TC 4.B.1) family.</text>
</comment>
<dbReference type="InterPro" id="IPR006419">
    <property type="entry name" value="NMN_transpt_PnuC"/>
</dbReference>
<dbReference type="FunCoup" id="A0A1I2DAC7">
    <property type="interactions" value="42"/>
</dbReference>
<dbReference type="NCBIfam" id="TIGR01528">
    <property type="entry name" value="NMN_trans_PnuC"/>
    <property type="match status" value="1"/>
</dbReference>
<dbReference type="InParanoid" id="A0A1I2DAC7"/>
<evidence type="ECO:0000256" key="8">
    <source>
        <dbReference type="ARBA" id="ARBA00022989"/>
    </source>
</evidence>
<keyword evidence="12" id="KW-1185">Reference proteome</keyword>
<evidence type="ECO:0000256" key="3">
    <source>
        <dbReference type="ARBA" id="ARBA00006669"/>
    </source>
</evidence>
<dbReference type="STRING" id="385682.SAMN05444380_11832"/>
<dbReference type="eggNOG" id="COG3201">
    <property type="taxonomic scope" value="Bacteria"/>
</dbReference>
<dbReference type="EMBL" id="FONA01000018">
    <property type="protein sequence ID" value="SFE76940.1"/>
    <property type="molecule type" value="Genomic_DNA"/>
</dbReference>
<keyword evidence="5" id="KW-0813">Transport</keyword>
<dbReference type="PANTHER" id="PTHR36122">
    <property type="entry name" value="NICOTINAMIDE RIBOSIDE TRANSPORTER PNUC"/>
    <property type="match status" value="1"/>
</dbReference>
<dbReference type="Pfam" id="PF04973">
    <property type="entry name" value="NMN_transporter"/>
    <property type="match status" value="1"/>
</dbReference>
<evidence type="ECO:0000256" key="6">
    <source>
        <dbReference type="ARBA" id="ARBA00022475"/>
    </source>
</evidence>
<keyword evidence="9 10" id="KW-0472">Membrane</keyword>
<dbReference type="AlphaFoldDB" id="A0A1I2DAC7"/>
<sequence>MTQWLLQHWMELTGTVLSLIYLYFSVRENIWLWVTGFFSSLFYLIIFFHERLYADMGLQVYYLIISIYGWIVWTMGRQRSGRKKMPIRKTGIRKGLILLIAGGGIYLIVLLILLKLPAKIDIPASDLPYWDAFTTTGGIVATWMLAKKYLEHWLIWIIVDAVSSGMYLYKGLNITVLLYLVYTVVAVVGYYEWRQSMIKGEKL</sequence>
<dbReference type="GO" id="GO:0005886">
    <property type="term" value="C:plasma membrane"/>
    <property type="evidence" value="ECO:0007669"/>
    <property type="project" value="UniProtKB-SubCell"/>
</dbReference>
<keyword evidence="6" id="KW-1003">Cell membrane</keyword>
<proteinExistence type="inferred from homology"/>
<feature type="transmembrane region" description="Helical" evidence="10">
    <location>
        <begin position="31"/>
        <end position="48"/>
    </location>
</feature>
<dbReference type="PANTHER" id="PTHR36122:SF2">
    <property type="entry name" value="NICOTINAMIDE RIBOSIDE TRANSPORTER PNUC"/>
    <property type="match status" value="1"/>
</dbReference>
<evidence type="ECO:0000313" key="11">
    <source>
        <dbReference type="EMBL" id="SFE76940.1"/>
    </source>
</evidence>
<evidence type="ECO:0000256" key="1">
    <source>
        <dbReference type="ARBA" id="ARBA00002672"/>
    </source>
</evidence>
<evidence type="ECO:0000256" key="10">
    <source>
        <dbReference type="SAM" id="Phobius"/>
    </source>
</evidence>
<dbReference type="OrthoDB" id="9791248at2"/>
<feature type="transmembrane region" description="Helical" evidence="10">
    <location>
        <begin position="60"/>
        <end position="76"/>
    </location>
</feature>
<evidence type="ECO:0000256" key="2">
    <source>
        <dbReference type="ARBA" id="ARBA00004651"/>
    </source>
</evidence>
<comment type="function">
    <text evidence="1">Required for nicotinamide riboside transport across the inner membrane.</text>
</comment>
<feature type="transmembrane region" description="Helical" evidence="10">
    <location>
        <begin position="128"/>
        <end position="146"/>
    </location>
</feature>
<evidence type="ECO:0000256" key="5">
    <source>
        <dbReference type="ARBA" id="ARBA00022448"/>
    </source>
</evidence>